<comment type="caution">
    <text evidence="1">The sequence shown here is derived from an EMBL/GenBank/DDBJ whole genome shotgun (WGS) entry which is preliminary data.</text>
</comment>
<dbReference type="Proteomes" id="UP001631969">
    <property type="component" value="Unassembled WGS sequence"/>
</dbReference>
<protein>
    <submittedName>
        <fullName evidence="1">Class I SAM-dependent methyltransferase</fullName>
        <ecNumber evidence="1">2.1.1.-</ecNumber>
    </submittedName>
</protein>
<keyword evidence="1" id="KW-0489">Methyltransferase</keyword>
<name>A0ACC7P6Q7_9BACL</name>
<gene>
    <name evidence="1" type="ORF">ACI1P1_27355</name>
</gene>
<organism evidence="1 2">
    <name type="scientific">Paenibacillus mesotrionivorans</name>
    <dbReference type="NCBI Taxonomy" id="3160968"/>
    <lineage>
        <taxon>Bacteria</taxon>
        <taxon>Bacillati</taxon>
        <taxon>Bacillota</taxon>
        <taxon>Bacilli</taxon>
        <taxon>Bacillales</taxon>
        <taxon>Paenibacillaceae</taxon>
        <taxon>Paenibacillus</taxon>
    </lineage>
</organism>
<sequence>MQEKVNHQSNVDRFLGFQELYDAHRPAAPQKVMELLTLYLGKKPELVVDVGCGTGLSTFLWDGGADRVIGFEPNPDMRLKAEEKLRDMEPRGTVFSFCAGYSNDLGLADGEADMITCSQAFHWMEPISTLKEFGRVLAPGGVFGAYDCDWPPCIGWEAEQAYGRLIAKAIEILNRLVPSEEAVKQLDKSEHLARMKKSGVFRFVKEIVFHNEERCDADRIIGMAMSQGGVQSVIKLGAADELREELEQFRKTTEESLCGETRLVLLSYRLRLGVK</sequence>
<evidence type="ECO:0000313" key="2">
    <source>
        <dbReference type="Proteomes" id="UP001631969"/>
    </source>
</evidence>
<dbReference type="EMBL" id="JBJURJ010000024">
    <property type="protein sequence ID" value="MFM9332021.1"/>
    <property type="molecule type" value="Genomic_DNA"/>
</dbReference>
<keyword evidence="2" id="KW-1185">Reference proteome</keyword>
<dbReference type="EC" id="2.1.1.-" evidence="1"/>
<accession>A0ACC7P6Q7</accession>
<evidence type="ECO:0000313" key="1">
    <source>
        <dbReference type="EMBL" id="MFM9332021.1"/>
    </source>
</evidence>
<reference evidence="1" key="1">
    <citation type="submission" date="2024-12" db="EMBL/GenBank/DDBJ databases">
        <authorList>
            <person name="Wu N."/>
        </authorList>
    </citation>
    <scope>NUCLEOTIDE SEQUENCE</scope>
    <source>
        <strain evidence="1">P15</strain>
    </source>
</reference>
<keyword evidence="1" id="KW-0808">Transferase</keyword>
<proteinExistence type="predicted"/>